<organism evidence="2 3">
    <name type="scientific">Melghirimyces algeriensis</name>
    <dbReference type="NCBI Taxonomy" id="910412"/>
    <lineage>
        <taxon>Bacteria</taxon>
        <taxon>Bacillati</taxon>
        <taxon>Bacillota</taxon>
        <taxon>Bacilli</taxon>
        <taxon>Bacillales</taxon>
        <taxon>Thermoactinomycetaceae</taxon>
        <taxon>Melghirimyces</taxon>
    </lineage>
</organism>
<dbReference type="OrthoDB" id="9796171at2"/>
<dbReference type="PANTHER" id="PTHR13355">
    <property type="entry name" value="GLUCOSAMINE 6-PHOSPHATE N-ACETYLTRANSFERASE"/>
    <property type="match status" value="1"/>
</dbReference>
<dbReference type="InterPro" id="IPR016181">
    <property type="entry name" value="Acyl_CoA_acyltransferase"/>
</dbReference>
<dbReference type="PANTHER" id="PTHR13355:SF11">
    <property type="entry name" value="GLUCOSAMINE 6-PHOSPHATE N-ACETYLTRANSFERASE"/>
    <property type="match status" value="1"/>
</dbReference>
<dbReference type="InterPro" id="IPR000182">
    <property type="entry name" value="GNAT_dom"/>
</dbReference>
<dbReference type="Pfam" id="PF13673">
    <property type="entry name" value="Acetyltransf_10"/>
    <property type="match status" value="1"/>
</dbReference>
<dbReference type="InterPro" id="IPR039143">
    <property type="entry name" value="GNPNAT1-like"/>
</dbReference>
<gene>
    <name evidence="2" type="ORF">SAMN06264849_102286</name>
</gene>
<keyword evidence="2" id="KW-0808">Transferase</keyword>
<dbReference type="SUPFAM" id="SSF55729">
    <property type="entry name" value="Acyl-CoA N-acyltransferases (Nat)"/>
    <property type="match status" value="1"/>
</dbReference>
<reference evidence="2 3" key="1">
    <citation type="submission" date="2017-05" db="EMBL/GenBank/DDBJ databases">
        <authorList>
            <person name="Varghese N."/>
            <person name="Submissions S."/>
        </authorList>
    </citation>
    <scope>NUCLEOTIDE SEQUENCE [LARGE SCALE GENOMIC DNA]</scope>
    <source>
        <strain evidence="2 3">DSM 45474</strain>
    </source>
</reference>
<feature type="domain" description="N-acetyltransferase" evidence="1">
    <location>
        <begin position="3"/>
        <end position="144"/>
    </location>
</feature>
<dbReference type="CDD" id="cd04301">
    <property type="entry name" value="NAT_SF"/>
    <property type="match status" value="1"/>
</dbReference>
<dbReference type="Proteomes" id="UP000315636">
    <property type="component" value="Unassembled WGS sequence"/>
</dbReference>
<evidence type="ECO:0000313" key="3">
    <source>
        <dbReference type="Proteomes" id="UP000315636"/>
    </source>
</evidence>
<dbReference type="PROSITE" id="PS51186">
    <property type="entry name" value="GNAT"/>
    <property type="match status" value="1"/>
</dbReference>
<dbReference type="GO" id="GO:0004343">
    <property type="term" value="F:glucosamine 6-phosphate N-acetyltransferase activity"/>
    <property type="evidence" value="ECO:0007669"/>
    <property type="project" value="TreeGrafter"/>
</dbReference>
<keyword evidence="2" id="KW-0012">Acyltransferase</keyword>
<evidence type="ECO:0000259" key="1">
    <source>
        <dbReference type="PROSITE" id="PS51186"/>
    </source>
</evidence>
<name>A0A521BPY5_9BACL</name>
<accession>A0A521BPY5</accession>
<proteinExistence type="predicted"/>
<dbReference type="Gene3D" id="3.40.630.30">
    <property type="match status" value="1"/>
</dbReference>
<dbReference type="RefSeq" id="WP_142504579.1">
    <property type="nucleotide sequence ID" value="NZ_FXTI01000002.1"/>
</dbReference>
<dbReference type="EMBL" id="FXTI01000002">
    <property type="protein sequence ID" value="SMO49193.1"/>
    <property type="molecule type" value="Genomic_DNA"/>
</dbReference>
<evidence type="ECO:0000313" key="2">
    <source>
        <dbReference type="EMBL" id="SMO49193.1"/>
    </source>
</evidence>
<protein>
    <submittedName>
        <fullName evidence="2">Predicted N-acyltransferase, GNAT family</fullName>
    </submittedName>
</protein>
<keyword evidence="3" id="KW-1185">Reference proteome</keyword>
<sequence length="145" mass="16192">MSIQIAPIMEKKELDQAFSIRHKVFVEEQNVPSSLETDEWDATATHFLAKENGQAVGTARLRWVSAKVGKVERVAVLSSHRGTGLGRALMDAIESYAIQHEASMLKLHAQTSALSFYRKLGYDPHGEPFMDAGIEHIEMKKPIQC</sequence>
<dbReference type="AlphaFoldDB" id="A0A521BPY5"/>